<dbReference type="Proteomes" id="UP000692954">
    <property type="component" value="Unassembled WGS sequence"/>
</dbReference>
<keyword evidence="2" id="KW-1185">Reference proteome</keyword>
<dbReference type="EMBL" id="CAJJDN010000345">
    <property type="protein sequence ID" value="CAD8130923.1"/>
    <property type="molecule type" value="Genomic_DNA"/>
</dbReference>
<dbReference type="AlphaFoldDB" id="A0A8S1RU86"/>
<dbReference type="OrthoDB" id="312967at2759"/>
<reference evidence="1" key="1">
    <citation type="submission" date="2021-01" db="EMBL/GenBank/DDBJ databases">
        <authorList>
            <consortium name="Genoscope - CEA"/>
            <person name="William W."/>
        </authorList>
    </citation>
    <scope>NUCLEOTIDE SEQUENCE</scope>
</reference>
<evidence type="ECO:0000313" key="1">
    <source>
        <dbReference type="EMBL" id="CAD8130923.1"/>
    </source>
</evidence>
<proteinExistence type="predicted"/>
<accession>A0A8S1RU86</accession>
<sequence length="201" mass="24207">MSRGPYQQRHQILVLQQNVKQEEALIEFYVYQDLQNLINLLFSREAVLEHLQNDQNNPMVTLSNNKVILQFNLSSGIHQDLKNQYQHNRQLSDKLRSEKMIALRTLNYVVKLDIKITNKNSYMIQSEIIQSNLYQIMNWTNLINFNYRKLIIKFNLMSKFYQKFYPQCKLLIPRQISQDRMATIRNQHMKNQQEEQKTIII</sequence>
<comment type="caution">
    <text evidence="1">The sequence shown here is derived from an EMBL/GenBank/DDBJ whole genome shotgun (WGS) entry which is preliminary data.</text>
</comment>
<protein>
    <submittedName>
        <fullName evidence="1">Uncharacterized protein</fullName>
    </submittedName>
</protein>
<gene>
    <name evidence="1" type="ORF">PSON_ATCC_30995.1.T3450001</name>
</gene>
<name>A0A8S1RU86_9CILI</name>
<organism evidence="1 2">
    <name type="scientific">Paramecium sonneborni</name>
    <dbReference type="NCBI Taxonomy" id="65129"/>
    <lineage>
        <taxon>Eukaryota</taxon>
        <taxon>Sar</taxon>
        <taxon>Alveolata</taxon>
        <taxon>Ciliophora</taxon>
        <taxon>Intramacronucleata</taxon>
        <taxon>Oligohymenophorea</taxon>
        <taxon>Peniculida</taxon>
        <taxon>Parameciidae</taxon>
        <taxon>Paramecium</taxon>
    </lineage>
</organism>
<evidence type="ECO:0000313" key="2">
    <source>
        <dbReference type="Proteomes" id="UP000692954"/>
    </source>
</evidence>